<comment type="caution">
    <text evidence="1">The sequence shown here is derived from an EMBL/GenBank/DDBJ whole genome shotgun (WGS) entry which is preliminary data.</text>
</comment>
<evidence type="ECO:0000313" key="2">
    <source>
        <dbReference type="Proteomes" id="UP000244093"/>
    </source>
</evidence>
<name>A0A2R7Y3Z6_9CREN</name>
<protein>
    <recommendedName>
        <fullName evidence="3">Molybdopterin synthase sulfur carrier subunit</fullName>
    </recommendedName>
</protein>
<evidence type="ECO:0008006" key="3">
    <source>
        <dbReference type="Google" id="ProtNLM"/>
    </source>
</evidence>
<dbReference type="InterPro" id="IPR012675">
    <property type="entry name" value="Beta-grasp_dom_sf"/>
</dbReference>
<evidence type="ECO:0000313" key="1">
    <source>
        <dbReference type="EMBL" id="PUA32238.1"/>
    </source>
</evidence>
<organism evidence="1 2">
    <name type="scientific">Zestosphaera tikiterensis</name>
    <dbReference type="NCBI Taxonomy" id="1973259"/>
    <lineage>
        <taxon>Archaea</taxon>
        <taxon>Thermoproteota</taxon>
        <taxon>Thermoprotei</taxon>
        <taxon>Desulfurococcales</taxon>
        <taxon>Desulfurococcaceae</taxon>
        <taxon>Zestosphaera</taxon>
    </lineage>
</organism>
<accession>A0A2R7Y3Z6</accession>
<dbReference type="Proteomes" id="UP000244093">
    <property type="component" value="Unassembled WGS sequence"/>
</dbReference>
<reference evidence="1 2" key="1">
    <citation type="journal article" date="2018" name="Syst. Appl. Microbiol.">
        <title>A new symbiotic nanoarchaeote (Candidatus Nanoclepta minutus) and its host (Zestosphaera tikiterensis gen. nov., sp. nov.) from a New Zealand hot spring.</title>
        <authorList>
            <person name="St John E."/>
            <person name="Liu Y."/>
            <person name="Podar M."/>
            <person name="Stott M.B."/>
            <person name="Meneghin J."/>
            <person name="Chen Z."/>
            <person name="Lagutin K."/>
            <person name="Mitchell K."/>
            <person name="Reysenbach A.L."/>
        </authorList>
    </citation>
    <scope>NUCLEOTIDE SEQUENCE [LARGE SCALE GENOMIC DNA]</scope>
    <source>
        <strain evidence="1">NZ3</strain>
    </source>
</reference>
<dbReference type="AlphaFoldDB" id="A0A2R7Y3Z6"/>
<proteinExistence type="predicted"/>
<sequence>MGNGSTLRDLFEVIKAKINRRIGEGILEGRLFLYISVNDVGVNTLNYVLRDGDRVTITTPEMGG</sequence>
<dbReference type="SUPFAM" id="SSF54285">
    <property type="entry name" value="MoaD/ThiS"/>
    <property type="match status" value="1"/>
</dbReference>
<dbReference type="InterPro" id="IPR016155">
    <property type="entry name" value="Mopterin_synth/thiamin_S_b"/>
</dbReference>
<dbReference type="Gene3D" id="3.10.20.30">
    <property type="match status" value="1"/>
</dbReference>
<gene>
    <name evidence="1" type="ORF">B7O98_06105</name>
</gene>
<dbReference type="EMBL" id="NBVN01000004">
    <property type="protein sequence ID" value="PUA32238.1"/>
    <property type="molecule type" value="Genomic_DNA"/>
</dbReference>